<dbReference type="PhylomeDB" id="D2A252"/>
<dbReference type="PANTHER" id="PTHR11848:SF263">
    <property type="entry name" value="PROTEIN DECAPENTAPLEGIC"/>
    <property type="match status" value="1"/>
</dbReference>
<dbReference type="KEGG" id="tca:654513"/>
<dbReference type="OMA" id="FQDVGWS"/>
<dbReference type="OrthoDB" id="5987191at2759"/>
<dbReference type="GO" id="GO:0005615">
    <property type="term" value="C:extracellular space"/>
    <property type="evidence" value="ECO:0000318"/>
    <property type="project" value="GO_Central"/>
</dbReference>
<evidence type="ECO:0000256" key="7">
    <source>
        <dbReference type="ARBA" id="ARBA00023030"/>
    </source>
</evidence>
<dbReference type="FunFam" id="2.10.90.10:FF:000001">
    <property type="entry name" value="Bone morphogenetic protein 4"/>
    <property type="match status" value="1"/>
</dbReference>
<dbReference type="STRING" id="7070.D2A252"/>
<dbReference type="InterPro" id="IPR015615">
    <property type="entry name" value="TGF-beta-rel"/>
</dbReference>
<accession>D2A252</accession>
<keyword evidence="8" id="KW-1015">Disulfide bond</keyword>
<dbReference type="InParanoid" id="D2A252"/>
<evidence type="ECO:0000259" key="14">
    <source>
        <dbReference type="PROSITE" id="PS51362"/>
    </source>
</evidence>
<feature type="region of interest" description="Disordered" evidence="12">
    <location>
        <begin position="237"/>
        <end position="267"/>
    </location>
</feature>
<name>D2A252_TRICA</name>
<dbReference type="EMBL" id="KQ971338">
    <property type="protein sequence ID" value="EFA02913.1"/>
    <property type="molecule type" value="Genomic_DNA"/>
</dbReference>
<evidence type="ECO:0000256" key="5">
    <source>
        <dbReference type="ARBA" id="ARBA00022729"/>
    </source>
</evidence>
<dbReference type="SMR" id="D2A252"/>
<dbReference type="PROSITE" id="PS00250">
    <property type="entry name" value="TGF_BETA_1"/>
    <property type="match status" value="1"/>
</dbReference>
<keyword evidence="3" id="KW-0217">Developmental protein</keyword>
<keyword evidence="7 11" id="KW-0339">Growth factor</keyword>
<dbReference type="PANTHER" id="PTHR11848">
    <property type="entry name" value="TGF-BETA FAMILY"/>
    <property type="match status" value="1"/>
</dbReference>
<dbReference type="Proteomes" id="UP000007266">
    <property type="component" value="Linkage group 4"/>
</dbReference>
<dbReference type="Gene3D" id="2.60.120.970">
    <property type="match status" value="1"/>
</dbReference>
<keyword evidence="5 13" id="KW-0732">Signal</keyword>
<sequence>MRLNMLIYLIVACCWGKSLSIPQQILNEFKSTLLPLFGLKEQPKIEGKVQVPEALKKIYNIQNNFEYDTASLPLPGLYTKSANTIRSFTHVESPIDEKFVHPHRFRLKFNISSIPRHEKLTAAEIKLTRETAKNTSHPFQRVLVHDILQPGVKGLHGPITRVIDSKVVDSRKNTTVSIDVFPAVARWMQDPKTNHGILIVVYSIGAKKSPPEKHLRLRRDTAPPQWYQHQPLLFTYTDDGKNQQRTGTELTKMRPKRQSSRRHRKNLKDPCRRRQMYVDFGSVGWNDWIVAPLGYDAYYCGGECEYPIPDHMNTTNHAIVQSLVNSMKPKEVPGPCCVPTQLGQMSMLYLGSDGSVILKNYKEMVVVGCGCR</sequence>
<reference evidence="15 16" key="2">
    <citation type="journal article" date="2010" name="Nucleic Acids Res.">
        <title>BeetleBase in 2010: revisions to provide comprehensive genomic information for Tribolium castaneum.</title>
        <authorList>
            <person name="Kim H.S."/>
            <person name="Murphy T."/>
            <person name="Xia J."/>
            <person name="Caragea D."/>
            <person name="Park Y."/>
            <person name="Beeman R.W."/>
            <person name="Lorenzen M.D."/>
            <person name="Butcher S."/>
            <person name="Manak J.R."/>
            <person name="Brown S.J."/>
        </authorList>
    </citation>
    <scope>GENOME REANNOTATION</scope>
    <source>
        <strain evidence="15 16">Georgia GA2</strain>
    </source>
</reference>
<evidence type="ECO:0000256" key="4">
    <source>
        <dbReference type="ARBA" id="ARBA00022525"/>
    </source>
</evidence>
<dbReference type="AlphaFoldDB" id="D2A252"/>
<dbReference type="GO" id="GO:0030154">
    <property type="term" value="P:cell differentiation"/>
    <property type="evidence" value="ECO:0007669"/>
    <property type="project" value="UniProtKB-KW"/>
</dbReference>
<evidence type="ECO:0000256" key="13">
    <source>
        <dbReference type="SAM" id="SignalP"/>
    </source>
</evidence>
<dbReference type="GO" id="GO:0007178">
    <property type="term" value="P:cell surface receptor protein serine/threonine kinase signaling pathway"/>
    <property type="evidence" value="ECO:0000318"/>
    <property type="project" value="GO_Central"/>
</dbReference>
<evidence type="ECO:0000256" key="6">
    <source>
        <dbReference type="ARBA" id="ARBA00022782"/>
    </source>
</evidence>
<dbReference type="InterPro" id="IPR017948">
    <property type="entry name" value="TGFb_CS"/>
</dbReference>
<evidence type="ECO:0000313" key="15">
    <source>
        <dbReference type="EMBL" id="EFA02913.1"/>
    </source>
</evidence>
<dbReference type="HOGENOM" id="CLU_020515_4_1_1"/>
<reference evidence="15 16" key="1">
    <citation type="journal article" date="2008" name="Nature">
        <title>The genome of the model beetle and pest Tribolium castaneum.</title>
        <authorList>
            <consortium name="Tribolium Genome Sequencing Consortium"/>
            <person name="Richards S."/>
            <person name="Gibbs R.A."/>
            <person name="Weinstock G.M."/>
            <person name="Brown S.J."/>
            <person name="Denell R."/>
            <person name="Beeman R.W."/>
            <person name="Gibbs R."/>
            <person name="Beeman R.W."/>
            <person name="Brown S.J."/>
            <person name="Bucher G."/>
            <person name="Friedrich M."/>
            <person name="Grimmelikhuijzen C.J."/>
            <person name="Klingler M."/>
            <person name="Lorenzen M."/>
            <person name="Richards S."/>
            <person name="Roth S."/>
            <person name="Schroder R."/>
            <person name="Tautz D."/>
            <person name="Zdobnov E.M."/>
            <person name="Muzny D."/>
            <person name="Gibbs R.A."/>
            <person name="Weinstock G.M."/>
            <person name="Attaway T."/>
            <person name="Bell S."/>
            <person name="Buhay C.J."/>
            <person name="Chandrabose M.N."/>
            <person name="Chavez D."/>
            <person name="Clerk-Blankenburg K.P."/>
            <person name="Cree A."/>
            <person name="Dao M."/>
            <person name="Davis C."/>
            <person name="Chacko J."/>
            <person name="Dinh H."/>
            <person name="Dugan-Rocha S."/>
            <person name="Fowler G."/>
            <person name="Garner T.T."/>
            <person name="Garnes J."/>
            <person name="Gnirke A."/>
            <person name="Hawes A."/>
            <person name="Hernandez J."/>
            <person name="Hines S."/>
            <person name="Holder M."/>
            <person name="Hume J."/>
            <person name="Jhangiani S.N."/>
            <person name="Joshi V."/>
            <person name="Khan Z.M."/>
            <person name="Jackson L."/>
            <person name="Kovar C."/>
            <person name="Kowis A."/>
            <person name="Lee S."/>
            <person name="Lewis L.R."/>
            <person name="Margolis J."/>
            <person name="Morgan M."/>
            <person name="Nazareth L.V."/>
            <person name="Nguyen N."/>
            <person name="Okwuonu G."/>
            <person name="Parker D."/>
            <person name="Richards S."/>
            <person name="Ruiz S.J."/>
            <person name="Santibanez J."/>
            <person name="Savard J."/>
            <person name="Scherer S.E."/>
            <person name="Schneider B."/>
            <person name="Sodergren E."/>
            <person name="Tautz D."/>
            <person name="Vattahil S."/>
            <person name="Villasana D."/>
            <person name="White C.S."/>
            <person name="Wright R."/>
            <person name="Park Y."/>
            <person name="Beeman R.W."/>
            <person name="Lord J."/>
            <person name="Oppert B."/>
            <person name="Lorenzen M."/>
            <person name="Brown S."/>
            <person name="Wang L."/>
            <person name="Savard J."/>
            <person name="Tautz D."/>
            <person name="Richards S."/>
            <person name="Weinstock G."/>
            <person name="Gibbs R.A."/>
            <person name="Liu Y."/>
            <person name="Worley K."/>
            <person name="Weinstock G."/>
            <person name="Elsik C.G."/>
            <person name="Reese J.T."/>
            <person name="Elhaik E."/>
            <person name="Landan G."/>
            <person name="Graur D."/>
            <person name="Arensburger P."/>
            <person name="Atkinson P."/>
            <person name="Beeman R.W."/>
            <person name="Beidler J."/>
            <person name="Brown S.J."/>
            <person name="Demuth J.P."/>
            <person name="Drury D.W."/>
            <person name="Du Y.Z."/>
            <person name="Fujiwara H."/>
            <person name="Lorenzen M."/>
            <person name="Maselli V."/>
            <person name="Osanai M."/>
            <person name="Park Y."/>
            <person name="Robertson H.M."/>
            <person name="Tu Z."/>
            <person name="Wang J.J."/>
            <person name="Wang S."/>
            <person name="Richards S."/>
            <person name="Song H."/>
            <person name="Zhang L."/>
            <person name="Sodergren E."/>
            <person name="Werner D."/>
            <person name="Stanke M."/>
            <person name="Morgenstern B."/>
            <person name="Solovyev V."/>
            <person name="Kosarev P."/>
            <person name="Brown G."/>
            <person name="Chen H.C."/>
            <person name="Ermolaeva O."/>
            <person name="Hlavina W."/>
            <person name="Kapustin Y."/>
            <person name="Kiryutin B."/>
            <person name="Kitts P."/>
            <person name="Maglott D."/>
            <person name="Pruitt K."/>
            <person name="Sapojnikov V."/>
            <person name="Souvorov A."/>
            <person name="Mackey A.J."/>
            <person name="Waterhouse R.M."/>
            <person name="Wyder S."/>
            <person name="Zdobnov E.M."/>
            <person name="Zdobnov E.M."/>
            <person name="Wyder S."/>
            <person name="Kriventseva E.V."/>
            <person name="Kadowaki T."/>
            <person name="Bork P."/>
            <person name="Aranda M."/>
            <person name="Bao R."/>
            <person name="Beermann A."/>
            <person name="Berns N."/>
            <person name="Bolognesi R."/>
            <person name="Bonneton F."/>
            <person name="Bopp D."/>
            <person name="Brown S.J."/>
            <person name="Bucher G."/>
            <person name="Butts T."/>
            <person name="Chaumot A."/>
            <person name="Denell R.E."/>
            <person name="Ferrier D.E."/>
            <person name="Friedrich M."/>
            <person name="Gordon C.M."/>
            <person name="Jindra M."/>
            <person name="Klingler M."/>
            <person name="Lan Q."/>
            <person name="Lattorff H.M."/>
            <person name="Laudet V."/>
            <person name="von Levetsow C."/>
            <person name="Liu Z."/>
            <person name="Lutz R."/>
            <person name="Lynch J.A."/>
            <person name="da Fonseca R.N."/>
            <person name="Posnien N."/>
            <person name="Reuter R."/>
            <person name="Roth S."/>
            <person name="Savard J."/>
            <person name="Schinko J.B."/>
            <person name="Schmitt C."/>
            <person name="Schoppmeier M."/>
            <person name="Schroder R."/>
            <person name="Shippy T.D."/>
            <person name="Simonnet F."/>
            <person name="Marques-Souza H."/>
            <person name="Tautz D."/>
            <person name="Tomoyasu Y."/>
            <person name="Trauner J."/>
            <person name="Van der Zee M."/>
            <person name="Vervoort M."/>
            <person name="Wittkopp N."/>
            <person name="Wimmer E.A."/>
            <person name="Yang X."/>
            <person name="Jones A.K."/>
            <person name="Sattelle D.B."/>
            <person name="Ebert P.R."/>
            <person name="Nelson D."/>
            <person name="Scott J.G."/>
            <person name="Beeman R.W."/>
            <person name="Muthukrishnan S."/>
            <person name="Kramer K.J."/>
            <person name="Arakane Y."/>
            <person name="Beeman R.W."/>
            <person name="Zhu Q."/>
            <person name="Hogenkamp D."/>
            <person name="Dixit R."/>
            <person name="Oppert B."/>
            <person name="Jiang H."/>
            <person name="Zou Z."/>
            <person name="Marshall J."/>
            <person name="Elpidina E."/>
            <person name="Vinokurov K."/>
            <person name="Oppert C."/>
            <person name="Zou Z."/>
            <person name="Evans J."/>
            <person name="Lu Z."/>
            <person name="Zhao P."/>
            <person name="Sumathipala N."/>
            <person name="Altincicek B."/>
            <person name="Vilcinskas A."/>
            <person name="Williams M."/>
            <person name="Hultmark D."/>
            <person name="Hetru C."/>
            <person name="Jiang H."/>
            <person name="Grimmelikhuijzen C.J."/>
            <person name="Hauser F."/>
            <person name="Cazzamali G."/>
            <person name="Williamson M."/>
            <person name="Park Y."/>
            <person name="Li B."/>
            <person name="Tanaka Y."/>
            <person name="Predel R."/>
            <person name="Neupert S."/>
            <person name="Schachtner J."/>
            <person name="Verleyen P."/>
            <person name="Raible F."/>
            <person name="Bork P."/>
            <person name="Friedrich M."/>
            <person name="Walden K.K."/>
            <person name="Robertson H.M."/>
            <person name="Angeli S."/>
            <person name="Foret S."/>
            <person name="Bucher G."/>
            <person name="Schuetz S."/>
            <person name="Maleszka R."/>
            <person name="Wimmer E.A."/>
            <person name="Beeman R.W."/>
            <person name="Lorenzen M."/>
            <person name="Tomoyasu Y."/>
            <person name="Miller S.C."/>
            <person name="Grossmann D."/>
            <person name="Bucher G."/>
        </authorList>
    </citation>
    <scope>NUCLEOTIDE SEQUENCE [LARGE SCALE GENOMIC DNA]</scope>
    <source>
        <strain evidence="15 16">Georgia GA2</strain>
    </source>
</reference>
<organism evidence="15 16">
    <name type="scientific">Tribolium castaneum</name>
    <name type="common">Red flour beetle</name>
    <dbReference type="NCBI Taxonomy" id="7070"/>
    <lineage>
        <taxon>Eukaryota</taxon>
        <taxon>Metazoa</taxon>
        <taxon>Ecdysozoa</taxon>
        <taxon>Arthropoda</taxon>
        <taxon>Hexapoda</taxon>
        <taxon>Insecta</taxon>
        <taxon>Pterygota</taxon>
        <taxon>Neoptera</taxon>
        <taxon>Endopterygota</taxon>
        <taxon>Coleoptera</taxon>
        <taxon>Polyphaga</taxon>
        <taxon>Cucujiformia</taxon>
        <taxon>Tenebrionidae</taxon>
        <taxon>Tenebrionidae incertae sedis</taxon>
        <taxon>Tribolium</taxon>
    </lineage>
</organism>
<keyword evidence="16" id="KW-1185">Reference proteome</keyword>
<evidence type="ECO:0000256" key="9">
    <source>
        <dbReference type="ARBA" id="ARBA00023180"/>
    </source>
</evidence>
<dbReference type="Pfam" id="PF00688">
    <property type="entry name" value="TGFb_propeptide"/>
    <property type="match status" value="1"/>
</dbReference>
<proteinExistence type="inferred from homology"/>
<dbReference type="Pfam" id="PF00019">
    <property type="entry name" value="TGF_beta"/>
    <property type="match status" value="1"/>
</dbReference>
<dbReference type="InterPro" id="IPR001839">
    <property type="entry name" value="TGF-b_C"/>
</dbReference>
<feature type="domain" description="TGF-beta family profile" evidence="14">
    <location>
        <begin position="254"/>
        <end position="372"/>
    </location>
</feature>
<feature type="chain" id="PRO_5003027384" description="Protein decapentaplegic" evidence="13">
    <location>
        <begin position="21"/>
        <end position="372"/>
    </location>
</feature>
<evidence type="ECO:0000256" key="12">
    <source>
        <dbReference type="SAM" id="MobiDB-lite"/>
    </source>
</evidence>
<dbReference type="GO" id="GO:0008083">
    <property type="term" value="F:growth factor activity"/>
    <property type="evidence" value="ECO:0007669"/>
    <property type="project" value="UniProtKB-KW"/>
</dbReference>
<evidence type="ECO:0000256" key="8">
    <source>
        <dbReference type="ARBA" id="ARBA00023157"/>
    </source>
</evidence>
<dbReference type="SMART" id="SM00204">
    <property type="entry name" value="TGFB"/>
    <property type="match status" value="1"/>
</dbReference>
<dbReference type="PROSITE" id="PS51362">
    <property type="entry name" value="TGF_BETA_2"/>
    <property type="match status" value="1"/>
</dbReference>
<protein>
    <recommendedName>
        <fullName evidence="10">Protein decapentaplegic</fullName>
    </recommendedName>
</protein>
<dbReference type="GO" id="GO:0005125">
    <property type="term" value="F:cytokine activity"/>
    <property type="evidence" value="ECO:0000318"/>
    <property type="project" value="GO_Central"/>
</dbReference>
<dbReference type="SUPFAM" id="SSF57501">
    <property type="entry name" value="Cystine-knot cytokines"/>
    <property type="match status" value="1"/>
</dbReference>
<comment type="subcellular location">
    <subcellularLocation>
        <location evidence="1">Secreted</location>
    </subcellularLocation>
</comment>
<dbReference type="InterPro" id="IPR029034">
    <property type="entry name" value="Cystine-knot_cytokine"/>
</dbReference>
<gene>
    <name evidence="15" type="primary">AUGUSTUS-3.0.2_08466</name>
    <name evidence="15" type="ORF">TcasGA2_TC008466</name>
</gene>
<dbReference type="Gene3D" id="2.10.90.10">
    <property type="entry name" value="Cystine-knot cytokines"/>
    <property type="match status" value="1"/>
</dbReference>
<comment type="similarity">
    <text evidence="2 11">Belongs to the TGF-beta family.</text>
</comment>
<dbReference type="FunCoup" id="D2A252">
    <property type="interactions" value="116"/>
</dbReference>
<dbReference type="InterPro" id="IPR001111">
    <property type="entry name" value="TGF-b_propeptide"/>
</dbReference>
<dbReference type="FunFam" id="2.60.120.970:FF:000018">
    <property type="entry name" value="Decapentaplegic, isoform A"/>
    <property type="match status" value="1"/>
</dbReference>
<evidence type="ECO:0000256" key="3">
    <source>
        <dbReference type="ARBA" id="ARBA00022473"/>
    </source>
</evidence>
<evidence type="ECO:0000313" key="16">
    <source>
        <dbReference type="Proteomes" id="UP000007266"/>
    </source>
</evidence>
<evidence type="ECO:0000256" key="11">
    <source>
        <dbReference type="RuleBase" id="RU000354"/>
    </source>
</evidence>
<feature type="compositionally biased region" description="Basic residues" evidence="12">
    <location>
        <begin position="253"/>
        <end position="266"/>
    </location>
</feature>
<keyword evidence="4" id="KW-0964">Secreted</keyword>
<keyword evidence="9" id="KW-0325">Glycoprotein</keyword>
<evidence type="ECO:0000256" key="1">
    <source>
        <dbReference type="ARBA" id="ARBA00004613"/>
    </source>
</evidence>
<evidence type="ECO:0000256" key="10">
    <source>
        <dbReference type="ARBA" id="ARBA00074604"/>
    </source>
</evidence>
<evidence type="ECO:0000256" key="2">
    <source>
        <dbReference type="ARBA" id="ARBA00006656"/>
    </source>
</evidence>
<feature type="signal peptide" evidence="13">
    <location>
        <begin position="1"/>
        <end position="20"/>
    </location>
</feature>
<keyword evidence="6" id="KW-0221">Differentiation</keyword>